<sequence length="42" mass="4787">MVSKKDVTIVDRDKVPPGKLVGAYTFLRDMGNILSHRATYHR</sequence>
<organism evidence="1">
    <name type="scientific">marine sediment metagenome</name>
    <dbReference type="NCBI Taxonomy" id="412755"/>
    <lineage>
        <taxon>unclassified sequences</taxon>
        <taxon>metagenomes</taxon>
        <taxon>ecological metagenomes</taxon>
    </lineage>
</organism>
<dbReference type="EMBL" id="BARV01008030">
    <property type="protein sequence ID" value="GAI15663.1"/>
    <property type="molecule type" value="Genomic_DNA"/>
</dbReference>
<dbReference type="AlphaFoldDB" id="X1L9C1"/>
<comment type="caution">
    <text evidence="1">The sequence shown here is derived from an EMBL/GenBank/DDBJ whole genome shotgun (WGS) entry which is preliminary data.</text>
</comment>
<evidence type="ECO:0000313" key="1">
    <source>
        <dbReference type="EMBL" id="GAI15663.1"/>
    </source>
</evidence>
<accession>X1L9C1</accession>
<proteinExistence type="predicted"/>
<reference evidence="1" key="1">
    <citation type="journal article" date="2014" name="Front. Microbiol.">
        <title>High frequency of phylogenetically diverse reductive dehalogenase-homologous genes in deep subseafloor sedimentary metagenomes.</title>
        <authorList>
            <person name="Kawai M."/>
            <person name="Futagami T."/>
            <person name="Toyoda A."/>
            <person name="Takaki Y."/>
            <person name="Nishi S."/>
            <person name="Hori S."/>
            <person name="Arai W."/>
            <person name="Tsubouchi T."/>
            <person name="Morono Y."/>
            <person name="Uchiyama I."/>
            <person name="Ito T."/>
            <person name="Fujiyama A."/>
            <person name="Inagaki F."/>
            <person name="Takami H."/>
        </authorList>
    </citation>
    <scope>NUCLEOTIDE SEQUENCE</scope>
    <source>
        <strain evidence="1">Expedition CK06-06</strain>
    </source>
</reference>
<gene>
    <name evidence="1" type="ORF">S06H3_16249</name>
</gene>
<protein>
    <submittedName>
        <fullName evidence="1">Uncharacterized protein</fullName>
    </submittedName>
</protein>
<name>X1L9C1_9ZZZZ</name>